<dbReference type="CDD" id="cd07440">
    <property type="entry name" value="RGS"/>
    <property type="match status" value="1"/>
</dbReference>
<feature type="compositionally biased region" description="Low complexity" evidence="1">
    <location>
        <begin position="65"/>
        <end position="81"/>
    </location>
</feature>
<dbReference type="PROSITE" id="PS50132">
    <property type="entry name" value="RGS"/>
    <property type="match status" value="1"/>
</dbReference>
<protein>
    <submittedName>
        <fullName evidence="3">17905_t:CDS:1</fullName>
    </submittedName>
</protein>
<evidence type="ECO:0000259" key="2">
    <source>
        <dbReference type="PROSITE" id="PS50132"/>
    </source>
</evidence>
<feature type="region of interest" description="Disordered" evidence="1">
    <location>
        <begin position="919"/>
        <end position="941"/>
    </location>
</feature>
<dbReference type="InterPro" id="IPR016137">
    <property type="entry name" value="RGS"/>
</dbReference>
<feature type="compositionally biased region" description="Pro residues" evidence="1">
    <location>
        <begin position="837"/>
        <end position="846"/>
    </location>
</feature>
<dbReference type="PANTHER" id="PTHR10845:SF192">
    <property type="entry name" value="DOUBLE HIT, ISOFORM B"/>
    <property type="match status" value="1"/>
</dbReference>
<reference evidence="3" key="1">
    <citation type="submission" date="2021-06" db="EMBL/GenBank/DDBJ databases">
        <authorList>
            <person name="Kallberg Y."/>
            <person name="Tangrot J."/>
            <person name="Rosling A."/>
        </authorList>
    </citation>
    <scope>NUCLEOTIDE SEQUENCE</scope>
    <source>
        <strain evidence="3">UK204</strain>
    </source>
</reference>
<accession>A0A9N8VAM9</accession>
<feature type="region of interest" description="Disordered" evidence="1">
    <location>
        <begin position="43"/>
        <end position="96"/>
    </location>
</feature>
<organism evidence="3 4">
    <name type="scientific">Funneliformis caledonium</name>
    <dbReference type="NCBI Taxonomy" id="1117310"/>
    <lineage>
        <taxon>Eukaryota</taxon>
        <taxon>Fungi</taxon>
        <taxon>Fungi incertae sedis</taxon>
        <taxon>Mucoromycota</taxon>
        <taxon>Glomeromycotina</taxon>
        <taxon>Glomeromycetes</taxon>
        <taxon>Glomerales</taxon>
        <taxon>Glomeraceae</taxon>
        <taxon>Funneliformis</taxon>
    </lineage>
</organism>
<feature type="region of interest" description="Disordered" evidence="1">
    <location>
        <begin position="324"/>
        <end position="351"/>
    </location>
</feature>
<dbReference type="Gene3D" id="1.10.167.10">
    <property type="entry name" value="Regulator of G-protein Signalling 4, domain 2"/>
    <property type="match status" value="1"/>
</dbReference>
<proteinExistence type="predicted"/>
<evidence type="ECO:0000313" key="4">
    <source>
        <dbReference type="Proteomes" id="UP000789570"/>
    </source>
</evidence>
<name>A0A9N8VAM9_9GLOM</name>
<sequence>MDPLSTSPTEDIIITYGSSSPISNVPLRDTRRIVMAHTRNSSLPISYFNSNSTESHHTLRRVHSSRQLLRNSSGSSRNSESVITEESDNYSNSNSNFEMQNLINTVNSAIDEYVSSPTTSNALSNDNDDSSKQKQPVRLQKTRSTTSSSLKSSPSIRSVHQFTHIKKKRMSRTIQHISSFLQIVVNISPTISFPITIEKTFTIERLARQIEAEYAFKFCGIEQGGLYEPLEVGLLYDVSMIALRFRDIVGDVLEHRDVVNVLNIYEGYNRRSNQMEDLEVDNGNEFNNSGSFIEKEFPSDTSTLPSESITVERSYSMSNIDFQNRPTSSRLPQFNSLSTTSPNGSTSSLPTLSQIQNESQALEARFQAVLSNTLALDYFQKFAIKEFSVENLLFWLEVELFVSEISCEIEDNYFEDQQTGVIHARYIYLTYISTNSPLQVNLSDEIRGDITWPIDDDDIVERNMFDEAQAAVYQLMKGHTFIRFEDSVEWEQCARRKKLEPEVYQKYEMTQPIERYFKPSMSLMLAVTMALDPSIEQPPISHYYKEQTLHSTLSQYFPETVLLDNKGKRRGQNNNNELDNSGLDGYFNNENRLTNAQRMKRIKKDRKLQWVFGEKVYEMGDQITAIPGETLDGRVEYRDDDTNSTLSTVSENKRIGKDVWNRKKKVDKLESIFGKGFKDSQLYSQNILKGKGNSLPGSPYSPSGTFSSETHDCSHLQTMNELSAKDRRMLWKKSKKLQVMLGEALDEDMIRQALTLPVIQSTPNNSPYNERFNINRSMTNDSNLVHSNSTGSNKLTRRKRISRRASDSLVSPISPNSPVSPQTPDSTTSSIMLSPIMTPPESPPVSPDKRSSNSTTLSYSHTIKGVPSVNPDTVPFLLVNKDSKEYRRKKLQKLHQFLGEKVPVNVILGEDDCDFESLPPISASPQSKSKNKKRPNSLIFNKKGSKDYSFVVPNTPSTPSTPVIPSQPDTPFTKLSAIDRKRHLHRAVKLQKMFGETPPQNLILSQPKYTLDDSSELSPSSSIDLHRQSIISLEYLMENDKEAMYELIDYMTHSDDGEAQDDIDNYCQRNTALSAPSTPYALPSQHNKPQKQTKLKGIRKLSHFFGATYGQMFPDQVLGELLVDIEREIREEAKQNEQLDKSVVAGLMGQLEELRAKTGEYGPDFGDEGCTTEGSAVTDDEYSLEGLRKVDRKASYINSDSERMLLRPR</sequence>
<dbReference type="EMBL" id="CAJVPQ010000130">
    <property type="protein sequence ID" value="CAG8449043.1"/>
    <property type="molecule type" value="Genomic_DNA"/>
</dbReference>
<feature type="compositionally biased region" description="Polar residues" evidence="1">
    <location>
        <begin position="822"/>
        <end position="832"/>
    </location>
</feature>
<feature type="domain" description="RGS" evidence="2">
    <location>
        <begin position="365"/>
        <end position="487"/>
    </location>
</feature>
<feature type="compositionally biased region" description="Low complexity" evidence="1">
    <location>
        <begin position="142"/>
        <end position="157"/>
    </location>
</feature>
<evidence type="ECO:0000313" key="3">
    <source>
        <dbReference type="EMBL" id="CAG8449043.1"/>
    </source>
</evidence>
<gene>
    <name evidence="3" type="ORF">FCALED_LOCUS1106</name>
</gene>
<dbReference type="OrthoDB" id="196547at2759"/>
<evidence type="ECO:0000256" key="1">
    <source>
        <dbReference type="SAM" id="MobiDB-lite"/>
    </source>
</evidence>
<dbReference type="AlphaFoldDB" id="A0A9N8VAM9"/>
<dbReference type="Pfam" id="PF00615">
    <property type="entry name" value="RGS"/>
    <property type="match status" value="1"/>
</dbReference>
<comment type="caution">
    <text evidence="3">The sequence shown here is derived from an EMBL/GenBank/DDBJ whole genome shotgun (WGS) entry which is preliminary data.</text>
</comment>
<feature type="region of interest" description="Disordered" evidence="1">
    <location>
        <begin position="779"/>
        <end position="865"/>
    </location>
</feature>
<dbReference type="SMART" id="SM00315">
    <property type="entry name" value="RGS"/>
    <property type="match status" value="1"/>
</dbReference>
<feature type="compositionally biased region" description="Low complexity" evidence="1">
    <location>
        <begin position="808"/>
        <end position="820"/>
    </location>
</feature>
<dbReference type="Proteomes" id="UP000789570">
    <property type="component" value="Unassembled WGS sequence"/>
</dbReference>
<feature type="compositionally biased region" description="Polar residues" evidence="1">
    <location>
        <begin position="852"/>
        <end position="861"/>
    </location>
</feature>
<dbReference type="PRINTS" id="PR01301">
    <property type="entry name" value="RGSPROTEIN"/>
</dbReference>
<dbReference type="InterPro" id="IPR036305">
    <property type="entry name" value="RGS_sf"/>
</dbReference>
<dbReference type="InterPro" id="IPR044926">
    <property type="entry name" value="RGS_subdomain_2"/>
</dbReference>
<dbReference type="SUPFAM" id="SSF48097">
    <property type="entry name" value="Regulator of G-protein signaling, RGS"/>
    <property type="match status" value="1"/>
</dbReference>
<feature type="compositionally biased region" description="Polar residues" evidence="1">
    <location>
        <begin position="43"/>
        <end position="53"/>
    </location>
</feature>
<feature type="region of interest" description="Disordered" evidence="1">
    <location>
        <begin position="690"/>
        <end position="711"/>
    </location>
</feature>
<feature type="region of interest" description="Disordered" evidence="1">
    <location>
        <begin position="116"/>
        <end position="157"/>
    </location>
</feature>
<dbReference type="PANTHER" id="PTHR10845">
    <property type="entry name" value="REGULATOR OF G PROTEIN SIGNALING"/>
    <property type="match status" value="1"/>
</dbReference>
<feature type="compositionally biased region" description="Polar residues" evidence="1">
    <location>
        <begin position="779"/>
        <end position="794"/>
    </location>
</feature>
<keyword evidence="4" id="KW-1185">Reference proteome</keyword>